<accession>A0A1W0XC27</accession>
<evidence type="ECO:0000256" key="10">
    <source>
        <dbReference type="SAM" id="Phobius"/>
    </source>
</evidence>
<dbReference type="Gene3D" id="3.40.50.300">
    <property type="entry name" value="P-loop containing nucleotide triphosphate hydrolases"/>
    <property type="match status" value="1"/>
</dbReference>
<dbReference type="InterPro" id="IPR005331">
    <property type="entry name" value="Sulfotransferase"/>
</dbReference>
<evidence type="ECO:0000256" key="8">
    <source>
        <dbReference type="ARBA" id="ARBA00023136"/>
    </source>
</evidence>
<evidence type="ECO:0000256" key="6">
    <source>
        <dbReference type="ARBA" id="ARBA00022989"/>
    </source>
</evidence>
<dbReference type="EMBL" id="MTYJ01000004">
    <property type="protein sequence ID" value="OQV24958.1"/>
    <property type="molecule type" value="Genomic_DNA"/>
</dbReference>
<dbReference type="PANTHER" id="PTHR12129">
    <property type="entry name" value="HEPARAN SULFATE 2-O-SULFOTRANSFERASE"/>
    <property type="match status" value="1"/>
</dbReference>
<evidence type="ECO:0000256" key="1">
    <source>
        <dbReference type="ARBA" id="ARBA00004323"/>
    </source>
</evidence>
<comment type="similarity">
    <text evidence="2">Belongs to the sulfotransferase 3 family.</text>
</comment>
<dbReference type="AlphaFoldDB" id="A0A1W0XC27"/>
<reference evidence="12" key="1">
    <citation type="submission" date="2017-01" db="EMBL/GenBank/DDBJ databases">
        <title>Comparative genomics of anhydrobiosis in the tardigrade Hypsibius dujardini.</title>
        <authorList>
            <person name="Yoshida Y."/>
            <person name="Koutsovoulos G."/>
            <person name="Laetsch D."/>
            <person name="Stevens L."/>
            <person name="Kumar S."/>
            <person name="Horikawa D."/>
            <person name="Ishino K."/>
            <person name="Komine S."/>
            <person name="Tomita M."/>
            <person name="Blaxter M."/>
            <person name="Arakawa K."/>
        </authorList>
    </citation>
    <scope>NUCLEOTIDE SEQUENCE [LARGE SCALE GENOMIC DNA]</scope>
    <source>
        <strain evidence="12">Z151</strain>
    </source>
</reference>
<evidence type="ECO:0000256" key="3">
    <source>
        <dbReference type="ARBA" id="ARBA00022679"/>
    </source>
</evidence>
<proteinExistence type="inferred from homology"/>
<dbReference type="GO" id="GO:0008146">
    <property type="term" value="F:sulfotransferase activity"/>
    <property type="evidence" value="ECO:0007669"/>
    <property type="project" value="InterPro"/>
</dbReference>
<keyword evidence="7" id="KW-0333">Golgi apparatus</keyword>
<organism evidence="11 12">
    <name type="scientific">Hypsibius exemplaris</name>
    <name type="common">Freshwater tardigrade</name>
    <dbReference type="NCBI Taxonomy" id="2072580"/>
    <lineage>
        <taxon>Eukaryota</taxon>
        <taxon>Metazoa</taxon>
        <taxon>Ecdysozoa</taxon>
        <taxon>Tardigrada</taxon>
        <taxon>Eutardigrada</taxon>
        <taxon>Parachela</taxon>
        <taxon>Hypsibioidea</taxon>
        <taxon>Hypsibiidae</taxon>
        <taxon>Hypsibius</taxon>
    </lineage>
</organism>
<dbReference type="OrthoDB" id="10019582at2759"/>
<protein>
    <submittedName>
        <fullName evidence="11">Heparan sulfate 2-O-sulfotransferase pipe</fullName>
    </submittedName>
</protein>
<keyword evidence="6 10" id="KW-1133">Transmembrane helix</keyword>
<comment type="caution">
    <text evidence="11">The sequence shown here is derived from an EMBL/GenBank/DDBJ whole genome shotgun (WGS) entry which is preliminary data.</text>
</comment>
<gene>
    <name evidence="11" type="ORF">BV898_01168</name>
</gene>
<evidence type="ECO:0000256" key="5">
    <source>
        <dbReference type="ARBA" id="ARBA00022968"/>
    </source>
</evidence>
<keyword evidence="4 10" id="KW-0812">Transmembrane</keyword>
<evidence type="ECO:0000256" key="7">
    <source>
        <dbReference type="ARBA" id="ARBA00023034"/>
    </source>
</evidence>
<evidence type="ECO:0000313" key="11">
    <source>
        <dbReference type="EMBL" id="OQV24958.1"/>
    </source>
</evidence>
<evidence type="ECO:0000256" key="2">
    <source>
        <dbReference type="ARBA" id="ARBA00010569"/>
    </source>
</evidence>
<dbReference type="Proteomes" id="UP000192578">
    <property type="component" value="Unassembled WGS sequence"/>
</dbReference>
<keyword evidence="9" id="KW-0325">Glycoprotein</keyword>
<keyword evidence="5" id="KW-0735">Signal-anchor</keyword>
<keyword evidence="8 10" id="KW-0472">Membrane</keyword>
<dbReference type="PANTHER" id="PTHR12129:SF15">
    <property type="entry name" value="URONYL 2-SULFOTRANSFERASE"/>
    <property type="match status" value="1"/>
</dbReference>
<evidence type="ECO:0000313" key="12">
    <source>
        <dbReference type="Proteomes" id="UP000192578"/>
    </source>
</evidence>
<dbReference type="Pfam" id="PF03567">
    <property type="entry name" value="Sulfotransfer_2"/>
    <property type="match status" value="1"/>
</dbReference>
<dbReference type="SUPFAM" id="SSF52540">
    <property type="entry name" value="P-loop containing nucleoside triphosphate hydrolases"/>
    <property type="match status" value="1"/>
</dbReference>
<evidence type="ECO:0000256" key="4">
    <source>
        <dbReference type="ARBA" id="ARBA00022692"/>
    </source>
</evidence>
<keyword evidence="3" id="KW-0808">Transferase</keyword>
<dbReference type="InterPro" id="IPR027417">
    <property type="entry name" value="P-loop_NTPase"/>
</dbReference>
<dbReference type="GO" id="GO:0000139">
    <property type="term" value="C:Golgi membrane"/>
    <property type="evidence" value="ECO:0007669"/>
    <property type="project" value="UniProtKB-SubCell"/>
</dbReference>
<name>A0A1W0XC27_HYPEX</name>
<sequence length="342" mass="39969">MGKREDVSKKPPSTLRRWLYRSRLINFLPIDRKKQFYLLTVFLVGVILFGLLNWRKSDASSESVTAGKSDRDRATKLPALRTGNTRLFYNRVPKCGSSTLVALLKKLAERNGFQHHSSPKLDDWGMFIKEQREDFVKEFNDEPPRTSFDRHLFFLDFAEFREKNPIYINLIRDPTERFISEFYFRRRLQNEGVKKGERKWYDEDLENCVRTGKDYDCRLIDGTFIKNMIAFFCGHDIECSKHNSPNALSRAKQNVEKHFAVVGILEDLDMSLQVLEQTLPAYFAGAVDLYASNPDHVVNKGKNRVDRVSEEVKQIIRANLTAEYDFYDFVRKRLIAQSQGKL</sequence>
<feature type="transmembrane region" description="Helical" evidence="10">
    <location>
        <begin position="36"/>
        <end position="54"/>
    </location>
</feature>
<comment type="subcellular location">
    <subcellularLocation>
        <location evidence="1">Golgi apparatus membrane</location>
        <topology evidence="1">Single-pass type II membrane protein</topology>
    </subcellularLocation>
</comment>
<keyword evidence="12" id="KW-1185">Reference proteome</keyword>
<evidence type="ECO:0000256" key="9">
    <source>
        <dbReference type="ARBA" id="ARBA00023180"/>
    </source>
</evidence>
<dbReference type="InterPro" id="IPR007734">
    <property type="entry name" value="Heparan_SO4_2-O-STrfase"/>
</dbReference>